<name>A0A1U6HST0_9SPHN</name>
<accession>A0A1U6HST0</accession>
<organism evidence="1 2">
    <name type="scientific">Novosphingobium mathurense</name>
    <dbReference type="NCBI Taxonomy" id="428990"/>
    <lineage>
        <taxon>Bacteria</taxon>
        <taxon>Pseudomonadati</taxon>
        <taxon>Pseudomonadota</taxon>
        <taxon>Alphaproteobacteria</taxon>
        <taxon>Sphingomonadales</taxon>
        <taxon>Sphingomonadaceae</taxon>
        <taxon>Novosphingobium</taxon>
    </lineage>
</organism>
<dbReference type="Proteomes" id="UP000190989">
    <property type="component" value="Unassembled WGS sequence"/>
</dbReference>
<gene>
    <name evidence="1" type="ORF">SAMN06295987_1038</name>
</gene>
<dbReference type="Gene3D" id="3.10.180.10">
    <property type="entry name" value="2,3-Dihydroxybiphenyl 1,2-Dioxygenase, domain 1"/>
    <property type="match status" value="1"/>
</dbReference>
<keyword evidence="1" id="KW-0560">Oxidoreductase</keyword>
<dbReference type="Pfam" id="PF13669">
    <property type="entry name" value="Glyoxalase_4"/>
    <property type="match status" value="1"/>
</dbReference>
<keyword evidence="2" id="KW-1185">Reference proteome</keyword>
<sequence>MGMKRAFFQQAYFVRSIDEAARKWSDAFGAGPFCMVRHHHCDEFTYRGTAEEADVSYAFGYLGDQMIQFIEQHDDHNSIYRDMFAKGEEGFHHVAYLVSDFAAERQRWLDMGFELATELYADEVNAAYFDTRALNGVFTEIHGDPPHIMGLFAHWKRLHDARNADTPASYEMEDLSFFQRAPLLPKHEPARA</sequence>
<reference evidence="2" key="1">
    <citation type="submission" date="2017-02" db="EMBL/GenBank/DDBJ databases">
        <authorList>
            <person name="Varghese N."/>
            <person name="Submissions S."/>
        </authorList>
    </citation>
    <scope>NUCLEOTIDE SEQUENCE [LARGE SCALE GENOMIC DNA]</scope>
    <source>
        <strain evidence="2">SM117</strain>
    </source>
</reference>
<keyword evidence="1" id="KW-0223">Dioxygenase</keyword>
<dbReference type="STRING" id="428990.SAMN06295987_1038"/>
<dbReference type="SUPFAM" id="SSF54593">
    <property type="entry name" value="Glyoxalase/Bleomycin resistance protein/Dihydroxybiphenyl dioxygenase"/>
    <property type="match status" value="1"/>
</dbReference>
<dbReference type="GO" id="GO:0051213">
    <property type="term" value="F:dioxygenase activity"/>
    <property type="evidence" value="ECO:0007669"/>
    <property type="project" value="UniProtKB-KW"/>
</dbReference>
<dbReference type="InterPro" id="IPR029068">
    <property type="entry name" value="Glyas_Bleomycin-R_OHBP_Dase"/>
</dbReference>
<evidence type="ECO:0000313" key="1">
    <source>
        <dbReference type="EMBL" id="SLJ98857.1"/>
    </source>
</evidence>
<dbReference type="EMBL" id="FVZE01000003">
    <property type="protein sequence ID" value="SLJ98857.1"/>
    <property type="molecule type" value="Genomic_DNA"/>
</dbReference>
<evidence type="ECO:0000313" key="2">
    <source>
        <dbReference type="Proteomes" id="UP000190989"/>
    </source>
</evidence>
<protein>
    <submittedName>
        <fullName evidence="1">Glyoxalase/Bleomycin resistance protein/Dioxygenase superfamily protein</fullName>
    </submittedName>
</protein>
<proteinExistence type="predicted"/>
<dbReference type="AlphaFoldDB" id="A0A1U6HST0"/>